<name>A0A7X2V513_9BACI</name>
<protein>
    <submittedName>
        <fullName evidence="1">Group-specific protein</fullName>
    </submittedName>
</protein>
<comment type="caution">
    <text evidence="1">The sequence shown here is derived from an EMBL/GenBank/DDBJ whole genome shotgun (WGS) entry which is preliminary data.</text>
</comment>
<dbReference type="EMBL" id="WMIB01000007">
    <property type="protein sequence ID" value="MTH53669.1"/>
    <property type="molecule type" value="Genomic_DNA"/>
</dbReference>
<gene>
    <name evidence="1" type="ORF">GKZ89_09660</name>
</gene>
<dbReference type="RefSeq" id="WP_162356664.1">
    <property type="nucleotide sequence ID" value="NZ_WMIB01000007.1"/>
</dbReference>
<proteinExistence type="predicted"/>
<accession>A0A7X2V513</accession>
<dbReference type="Proteomes" id="UP000434639">
    <property type="component" value="Unassembled WGS sequence"/>
</dbReference>
<evidence type="ECO:0000313" key="1">
    <source>
        <dbReference type="EMBL" id="MTH53669.1"/>
    </source>
</evidence>
<evidence type="ECO:0000313" key="2">
    <source>
        <dbReference type="Proteomes" id="UP000434639"/>
    </source>
</evidence>
<keyword evidence="2" id="KW-1185">Reference proteome</keyword>
<sequence>MKQKSCSIDHSLEDVLQKLNDQQEHLPQKTSMDVESFLNRSPSQESLNEVFHLLKKYDLASAEEQQERNHQLTAIVKAES</sequence>
<reference evidence="1 2" key="1">
    <citation type="journal article" date="2017" name="Int. J. Syst. Evol. Microbiol.">
        <title>Bacillus mangrovi sp. nov., isolated from a sediment sample from a mangrove forest.</title>
        <authorList>
            <person name="Gupta V."/>
            <person name="Singh P.K."/>
            <person name="Korpole S."/>
            <person name="Tanuku N.R.S."/>
            <person name="Pinnaka A.K."/>
        </authorList>
    </citation>
    <scope>NUCLEOTIDE SEQUENCE [LARGE SCALE GENOMIC DNA]</scope>
    <source>
        <strain evidence="1 2">KCTC 33872</strain>
    </source>
</reference>
<organism evidence="1 2">
    <name type="scientific">Metabacillus mangrovi</name>
    <dbReference type="NCBI Taxonomy" id="1491830"/>
    <lineage>
        <taxon>Bacteria</taxon>
        <taxon>Bacillati</taxon>
        <taxon>Bacillota</taxon>
        <taxon>Bacilli</taxon>
        <taxon>Bacillales</taxon>
        <taxon>Bacillaceae</taxon>
        <taxon>Metabacillus</taxon>
    </lineage>
</organism>
<dbReference type="AlphaFoldDB" id="A0A7X2V513"/>